<protein>
    <recommendedName>
        <fullName evidence="3">Serine hydroxymethyltransferase-like domain-containing protein</fullName>
    </recommendedName>
</protein>
<dbReference type="InterPro" id="IPR039429">
    <property type="entry name" value="SHMT-like_dom"/>
</dbReference>
<dbReference type="RefSeq" id="XP_053018767.1">
    <property type="nucleotide sequence ID" value="XM_053167562.1"/>
</dbReference>
<proteinExistence type="predicted"/>
<gene>
    <name evidence="4" type="ORF">PtA15_3A581</name>
</gene>
<dbReference type="Gene3D" id="3.40.640.10">
    <property type="entry name" value="Type I PLP-dependent aspartate aminotransferase-like (Major domain)"/>
    <property type="match status" value="1"/>
</dbReference>
<sequence>MVNSLLSSASSLRRALLTTPTKSSLSTRSSIPLPRLSYPARSAPSSVQKMSVSTKPYNQGLYTPLAEYDPEVQKIIEDETYRQYSGLELIASENLTSLAVMQANGSILTNKYSEGLPGARYYGGNEHIDKLEILCQQRALKAFRLDPKVWGVNVQPYSGSTANFATFTALIEPQDRIMGLGLPDGGHLTHGFYTAKRKISASSIYFQSFPYNINPESKLIDYEYLEQTAKDFLARATSGDGRGKELLDQLHADVGVFSRRFGLPGVDVNSIKEPAQQS</sequence>
<organism evidence="4 5">
    <name type="scientific">Puccinia triticina</name>
    <dbReference type="NCBI Taxonomy" id="208348"/>
    <lineage>
        <taxon>Eukaryota</taxon>
        <taxon>Fungi</taxon>
        <taxon>Dikarya</taxon>
        <taxon>Basidiomycota</taxon>
        <taxon>Pucciniomycotina</taxon>
        <taxon>Pucciniomycetes</taxon>
        <taxon>Pucciniales</taxon>
        <taxon>Pucciniaceae</taxon>
        <taxon>Puccinia</taxon>
    </lineage>
</organism>
<dbReference type="Pfam" id="PF00464">
    <property type="entry name" value="SHMT"/>
    <property type="match status" value="1"/>
</dbReference>
<dbReference type="PANTHER" id="PTHR11680">
    <property type="entry name" value="SERINE HYDROXYMETHYLTRANSFERASE"/>
    <property type="match status" value="1"/>
</dbReference>
<reference evidence="4" key="1">
    <citation type="submission" date="2022-10" db="EMBL/GenBank/DDBJ databases">
        <title>Puccinia triticina Genome sequencing and assembly.</title>
        <authorList>
            <person name="Li C."/>
        </authorList>
    </citation>
    <scope>NUCLEOTIDE SEQUENCE</scope>
    <source>
        <strain evidence="4">Pt15</strain>
    </source>
</reference>
<dbReference type="EMBL" id="CP110423">
    <property type="protein sequence ID" value="WAQ83212.1"/>
    <property type="molecule type" value="Genomic_DNA"/>
</dbReference>
<dbReference type="InterPro" id="IPR015424">
    <property type="entry name" value="PyrdxlP-dep_Trfase"/>
</dbReference>
<evidence type="ECO:0000256" key="1">
    <source>
        <dbReference type="ARBA" id="ARBA00001933"/>
    </source>
</evidence>
<dbReference type="Proteomes" id="UP001164743">
    <property type="component" value="Chromosome 3A"/>
</dbReference>
<dbReference type="InterPro" id="IPR015421">
    <property type="entry name" value="PyrdxlP-dep_Trfase_major"/>
</dbReference>
<evidence type="ECO:0000256" key="2">
    <source>
        <dbReference type="ARBA" id="ARBA00022898"/>
    </source>
</evidence>
<name>A0ABY7CFE6_9BASI</name>
<dbReference type="PANTHER" id="PTHR11680:SF35">
    <property type="entry name" value="SERINE HYDROXYMETHYLTRANSFERASE 1"/>
    <property type="match status" value="1"/>
</dbReference>
<evidence type="ECO:0000313" key="5">
    <source>
        <dbReference type="Proteomes" id="UP001164743"/>
    </source>
</evidence>
<keyword evidence="5" id="KW-1185">Reference proteome</keyword>
<dbReference type="GeneID" id="77808457"/>
<dbReference type="InterPro" id="IPR049943">
    <property type="entry name" value="Ser_HO-MeTrfase-like"/>
</dbReference>
<accession>A0ABY7CFE6</accession>
<comment type="cofactor">
    <cofactor evidence="1">
        <name>pyridoxal 5'-phosphate</name>
        <dbReference type="ChEBI" id="CHEBI:597326"/>
    </cofactor>
</comment>
<evidence type="ECO:0000259" key="3">
    <source>
        <dbReference type="Pfam" id="PF00464"/>
    </source>
</evidence>
<evidence type="ECO:0000313" key="4">
    <source>
        <dbReference type="EMBL" id="WAQ83212.1"/>
    </source>
</evidence>
<dbReference type="SUPFAM" id="SSF53383">
    <property type="entry name" value="PLP-dependent transferases"/>
    <property type="match status" value="1"/>
</dbReference>
<keyword evidence="2" id="KW-0663">Pyridoxal phosphate</keyword>
<feature type="domain" description="Serine hydroxymethyltransferase-like" evidence="3">
    <location>
        <begin position="65"/>
        <end position="232"/>
    </location>
</feature>